<reference evidence="3" key="2">
    <citation type="journal article" date="2023" name="IMA Fungus">
        <title>Comparative genomic study of the Penicillium genus elucidates a diverse pangenome and 15 lateral gene transfer events.</title>
        <authorList>
            <person name="Petersen C."/>
            <person name="Sorensen T."/>
            <person name="Nielsen M.R."/>
            <person name="Sondergaard T.E."/>
            <person name="Sorensen J.L."/>
            <person name="Fitzpatrick D.A."/>
            <person name="Frisvad J.C."/>
            <person name="Nielsen K.L."/>
        </authorList>
    </citation>
    <scope>NUCLEOTIDE SEQUENCE</scope>
    <source>
        <strain evidence="3">IBT 35675</strain>
    </source>
</reference>
<dbReference type="SMART" id="SM00614">
    <property type="entry name" value="ZnF_BED"/>
    <property type="match status" value="1"/>
</dbReference>
<keyword evidence="4" id="KW-1185">Reference proteome</keyword>
<evidence type="ECO:0008006" key="5">
    <source>
        <dbReference type="Google" id="ProtNLM"/>
    </source>
</evidence>
<accession>A0A9W9QY22</accession>
<reference evidence="3" key="1">
    <citation type="submission" date="2022-12" db="EMBL/GenBank/DDBJ databases">
        <authorList>
            <person name="Petersen C."/>
        </authorList>
    </citation>
    <scope>NUCLEOTIDE SEQUENCE</scope>
    <source>
        <strain evidence="3">IBT 35675</strain>
    </source>
</reference>
<feature type="chain" id="PRO_5040745420" description="BED-type domain-containing protein" evidence="2">
    <location>
        <begin position="22"/>
        <end position="226"/>
    </location>
</feature>
<evidence type="ECO:0000256" key="1">
    <source>
        <dbReference type="SAM" id="MobiDB-lite"/>
    </source>
</evidence>
<dbReference type="AlphaFoldDB" id="A0A9W9QY22"/>
<organism evidence="3 4">
    <name type="scientific">Penicillium brevicompactum</name>
    <dbReference type="NCBI Taxonomy" id="5074"/>
    <lineage>
        <taxon>Eukaryota</taxon>
        <taxon>Fungi</taxon>
        <taxon>Dikarya</taxon>
        <taxon>Ascomycota</taxon>
        <taxon>Pezizomycotina</taxon>
        <taxon>Eurotiomycetes</taxon>
        <taxon>Eurotiomycetidae</taxon>
        <taxon>Eurotiales</taxon>
        <taxon>Aspergillaceae</taxon>
        <taxon>Penicillium</taxon>
    </lineage>
</organism>
<dbReference type="OrthoDB" id="2677621at2759"/>
<evidence type="ECO:0000313" key="4">
    <source>
        <dbReference type="Proteomes" id="UP001148299"/>
    </source>
</evidence>
<evidence type="ECO:0000313" key="3">
    <source>
        <dbReference type="EMBL" id="KAJ5350192.1"/>
    </source>
</evidence>
<sequence>MSKFLILLLLSNHTLYWFTKSIMSQPSGAYASSSFDTTDGLPLDALKYHLPEDYLSQRDSQNQLLSESQHDSVPDLPDYPSRVAYQAPSTLPRIKPDRINEFIACTPEMTAEFVKWWLDTGYGKSKRINRDGNLTNRRAECWKGFQQVANAKDGKLGVMCNKCRTVLTHPATNHTGTSSMQKHLDGPRCRRQLPKKGASSIRQLLSGAAEKRPASIFTQEVWEQMC</sequence>
<gene>
    <name evidence="3" type="ORF">N7541_007919</name>
</gene>
<dbReference type="EMBL" id="JAPZBR010000006">
    <property type="protein sequence ID" value="KAJ5350192.1"/>
    <property type="molecule type" value="Genomic_DNA"/>
</dbReference>
<comment type="caution">
    <text evidence="3">The sequence shown here is derived from an EMBL/GenBank/DDBJ whole genome shotgun (WGS) entry which is preliminary data.</text>
</comment>
<name>A0A9W9QY22_PENBR</name>
<evidence type="ECO:0000256" key="2">
    <source>
        <dbReference type="SAM" id="SignalP"/>
    </source>
</evidence>
<feature type="region of interest" description="Disordered" evidence="1">
    <location>
        <begin position="60"/>
        <end position="79"/>
    </location>
</feature>
<keyword evidence="2" id="KW-0732">Signal</keyword>
<dbReference type="Proteomes" id="UP001148299">
    <property type="component" value="Unassembled WGS sequence"/>
</dbReference>
<proteinExistence type="predicted"/>
<protein>
    <recommendedName>
        <fullName evidence="5">BED-type domain-containing protein</fullName>
    </recommendedName>
</protein>
<feature type="signal peptide" evidence="2">
    <location>
        <begin position="1"/>
        <end position="21"/>
    </location>
</feature>